<dbReference type="GO" id="GO:0005764">
    <property type="term" value="C:lysosome"/>
    <property type="evidence" value="ECO:0007669"/>
    <property type="project" value="UniProtKB-SubCell"/>
</dbReference>
<dbReference type="GO" id="GO:0005085">
    <property type="term" value="F:guanyl-nucleotide exchange factor activity"/>
    <property type="evidence" value="ECO:0007669"/>
    <property type="project" value="TreeGrafter"/>
</dbReference>
<dbReference type="PRINTS" id="PR02092">
    <property type="entry name" value="HEPBVIRUSXIP"/>
</dbReference>
<dbReference type="EMBL" id="KK852715">
    <property type="protein sequence ID" value="KDR17865.1"/>
    <property type="molecule type" value="Genomic_DNA"/>
</dbReference>
<evidence type="ECO:0000313" key="7">
    <source>
        <dbReference type="EMBL" id="KDR17865.1"/>
    </source>
</evidence>
<evidence type="ECO:0000256" key="4">
    <source>
        <dbReference type="ARBA" id="ARBA00022490"/>
    </source>
</evidence>
<dbReference type="FunCoup" id="A0A067RFQ5">
    <property type="interactions" value="80"/>
</dbReference>
<dbReference type="OMA" id="GIIYKQT"/>
<keyword evidence="8" id="KW-1185">Reference proteome</keyword>
<proteinExistence type="inferred from homology"/>
<evidence type="ECO:0000256" key="2">
    <source>
        <dbReference type="ARBA" id="ARBA00004496"/>
    </source>
</evidence>
<accession>A0A067RFQ5</accession>
<dbReference type="OrthoDB" id="76862at2759"/>
<reference evidence="7 8" key="1">
    <citation type="journal article" date="2014" name="Nat. Commun.">
        <title>Molecular traces of alternative social organization in a termite genome.</title>
        <authorList>
            <person name="Terrapon N."/>
            <person name="Li C."/>
            <person name="Robertson H.M."/>
            <person name="Ji L."/>
            <person name="Meng X."/>
            <person name="Booth W."/>
            <person name="Chen Z."/>
            <person name="Childers C.P."/>
            <person name="Glastad K.M."/>
            <person name="Gokhale K."/>
            <person name="Gowin J."/>
            <person name="Gronenberg W."/>
            <person name="Hermansen R.A."/>
            <person name="Hu H."/>
            <person name="Hunt B.G."/>
            <person name="Huylmans A.K."/>
            <person name="Khalil S.M."/>
            <person name="Mitchell R.D."/>
            <person name="Munoz-Torres M.C."/>
            <person name="Mustard J.A."/>
            <person name="Pan H."/>
            <person name="Reese J.T."/>
            <person name="Scharf M.E."/>
            <person name="Sun F."/>
            <person name="Vogel H."/>
            <person name="Xiao J."/>
            <person name="Yang W."/>
            <person name="Yang Z."/>
            <person name="Yang Z."/>
            <person name="Zhou J."/>
            <person name="Zhu J."/>
            <person name="Brent C.S."/>
            <person name="Elsik C.G."/>
            <person name="Goodisman M.A."/>
            <person name="Liberles D.A."/>
            <person name="Roe R.M."/>
            <person name="Vargo E.L."/>
            <person name="Vilcinskas A."/>
            <person name="Wang J."/>
            <person name="Bornberg-Bauer E."/>
            <person name="Korb J."/>
            <person name="Zhang G."/>
            <person name="Liebig J."/>
        </authorList>
    </citation>
    <scope>NUCLEOTIDE SEQUENCE [LARGE SCALE GENOMIC DNA]</scope>
    <source>
        <tissue evidence="7">Whole organism</tissue>
    </source>
</reference>
<dbReference type="InParanoid" id="A0A067RFQ5"/>
<dbReference type="GO" id="GO:0071230">
    <property type="term" value="P:cellular response to amino acid stimulus"/>
    <property type="evidence" value="ECO:0007669"/>
    <property type="project" value="TreeGrafter"/>
</dbReference>
<comment type="similarity">
    <text evidence="3">Belongs to the LAMTOR5 family.</text>
</comment>
<organism evidence="7 8">
    <name type="scientific">Zootermopsis nevadensis</name>
    <name type="common">Dampwood termite</name>
    <dbReference type="NCBI Taxonomy" id="136037"/>
    <lineage>
        <taxon>Eukaryota</taxon>
        <taxon>Metazoa</taxon>
        <taxon>Ecdysozoa</taxon>
        <taxon>Arthropoda</taxon>
        <taxon>Hexapoda</taxon>
        <taxon>Insecta</taxon>
        <taxon>Pterygota</taxon>
        <taxon>Neoptera</taxon>
        <taxon>Polyneoptera</taxon>
        <taxon>Dictyoptera</taxon>
        <taxon>Blattodea</taxon>
        <taxon>Blattoidea</taxon>
        <taxon>Termitoidae</taxon>
        <taxon>Termopsidae</taxon>
        <taxon>Zootermopsis</taxon>
    </lineage>
</organism>
<dbReference type="FunFam" id="3.30.450.30:FF:000005">
    <property type="entry name" value="Ragulator complex protein LAMTOR5 homolog"/>
    <property type="match status" value="1"/>
</dbReference>
<comment type="subcellular location">
    <subcellularLocation>
        <location evidence="2">Cytoplasm</location>
    </subcellularLocation>
    <subcellularLocation>
        <location evidence="1">Lysosome</location>
    </subcellularLocation>
</comment>
<dbReference type="STRING" id="136037.A0A067RFQ5"/>
<dbReference type="eggNOG" id="ENOG502S6VY">
    <property type="taxonomic scope" value="Eukaryota"/>
</dbReference>
<dbReference type="AlphaFoldDB" id="A0A067RFQ5"/>
<keyword evidence="5" id="KW-0458">Lysosome</keyword>
<gene>
    <name evidence="7" type="ORF">L798_08056</name>
</gene>
<keyword evidence="4" id="KW-0963">Cytoplasm</keyword>
<dbReference type="GO" id="GO:1904263">
    <property type="term" value="P:positive regulation of TORC1 signaling"/>
    <property type="evidence" value="ECO:0007669"/>
    <property type="project" value="TreeGrafter"/>
</dbReference>
<evidence type="ECO:0000256" key="1">
    <source>
        <dbReference type="ARBA" id="ARBA00004371"/>
    </source>
</evidence>
<evidence type="ECO:0000256" key="5">
    <source>
        <dbReference type="ARBA" id="ARBA00023228"/>
    </source>
</evidence>
<evidence type="ECO:0000313" key="8">
    <source>
        <dbReference type="Proteomes" id="UP000027135"/>
    </source>
</evidence>
<name>A0A067RFQ5_ZOONE</name>
<sequence>MERSIIKCLDNISEVASVRGCLLADEQGLCLGVRGGISPQSSGVITALSQQAGLLEPHSTKHPVVILENDFRQCYIHGNGKVVTAIQKTAAS</sequence>
<dbReference type="GO" id="GO:0043066">
    <property type="term" value="P:negative regulation of apoptotic process"/>
    <property type="evidence" value="ECO:0007669"/>
    <property type="project" value="InterPro"/>
</dbReference>
<dbReference type="PANTHER" id="PTHR13342">
    <property type="entry name" value="RAGULATOR COMPLEX PROTEIN LAMTOR5"/>
    <property type="match status" value="1"/>
</dbReference>
<protein>
    <recommendedName>
        <fullName evidence="6">Late endosomal/lysosomal adaptor and MAPK and MTOR activator 5</fullName>
    </recommendedName>
</protein>
<dbReference type="Pfam" id="PF16672">
    <property type="entry name" value="LAMTOR5"/>
    <property type="match status" value="1"/>
</dbReference>
<dbReference type="Gene3D" id="3.30.450.30">
    <property type="entry name" value="Dynein light chain 2a, cytoplasmic"/>
    <property type="match status" value="1"/>
</dbReference>
<evidence type="ECO:0000256" key="6">
    <source>
        <dbReference type="ARBA" id="ARBA00032692"/>
    </source>
</evidence>
<dbReference type="PANTHER" id="PTHR13342:SF2">
    <property type="entry name" value="RAGULATOR COMPLEX PROTEIN LAMTOR5"/>
    <property type="match status" value="1"/>
</dbReference>
<dbReference type="Proteomes" id="UP000027135">
    <property type="component" value="Unassembled WGS sequence"/>
</dbReference>
<evidence type="ECO:0000256" key="3">
    <source>
        <dbReference type="ARBA" id="ARBA00007795"/>
    </source>
</evidence>
<dbReference type="GO" id="GO:0071986">
    <property type="term" value="C:Ragulator complex"/>
    <property type="evidence" value="ECO:0007669"/>
    <property type="project" value="InterPro"/>
</dbReference>
<dbReference type="InterPro" id="IPR024135">
    <property type="entry name" value="LAMTOR5"/>
</dbReference>